<dbReference type="EMBL" id="VICG01000002">
    <property type="protein sequence ID" value="KAA8575870.1"/>
    <property type="molecule type" value="Genomic_DNA"/>
</dbReference>
<gene>
    <name evidence="1" type="ORF">EYC84_004956</name>
</gene>
<name>A0A5M9K4M4_MONFR</name>
<proteinExistence type="predicted"/>
<evidence type="ECO:0000313" key="2">
    <source>
        <dbReference type="Proteomes" id="UP000322873"/>
    </source>
</evidence>
<dbReference type="VEuPathDB" id="FungiDB:MFRU_059g00130"/>
<dbReference type="Proteomes" id="UP000322873">
    <property type="component" value="Unassembled WGS sequence"/>
</dbReference>
<keyword evidence="2" id="KW-1185">Reference proteome</keyword>
<sequence>MVILRVQQRIMELHQYVRMMDWKNDSELMTVDMGKGNQEQIIELSRQRTESLKNGDHERKLDWRLVIDEEALNEMKEILGPPGGFGELGFNVAKDRVCLGAVCRGSSFILTFELEDREDEKREAIKRNERRGVEIEKK</sequence>
<organism evidence="1 2">
    <name type="scientific">Monilinia fructicola</name>
    <name type="common">Brown rot fungus</name>
    <name type="synonym">Ciboria fructicola</name>
    <dbReference type="NCBI Taxonomy" id="38448"/>
    <lineage>
        <taxon>Eukaryota</taxon>
        <taxon>Fungi</taxon>
        <taxon>Dikarya</taxon>
        <taxon>Ascomycota</taxon>
        <taxon>Pezizomycotina</taxon>
        <taxon>Leotiomycetes</taxon>
        <taxon>Helotiales</taxon>
        <taxon>Sclerotiniaceae</taxon>
        <taxon>Monilinia</taxon>
    </lineage>
</organism>
<dbReference type="AlphaFoldDB" id="A0A5M9K4M4"/>
<accession>A0A5M9K4M4</accession>
<reference evidence="1 2" key="1">
    <citation type="submission" date="2019-06" db="EMBL/GenBank/DDBJ databases">
        <title>Genome Sequence of the Brown Rot Fungal Pathogen Monilinia fructicola.</title>
        <authorList>
            <person name="De Miccolis Angelini R.M."/>
            <person name="Landi L."/>
            <person name="Abate D."/>
            <person name="Pollastro S."/>
            <person name="Romanazzi G."/>
            <person name="Faretra F."/>
        </authorList>
    </citation>
    <scope>NUCLEOTIDE SEQUENCE [LARGE SCALE GENOMIC DNA]</scope>
    <source>
        <strain evidence="1 2">Mfrc123</strain>
    </source>
</reference>
<comment type="caution">
    <text evidence="1">The sequence shown here is derived from an EMBL/GenBank/DDBJ whole genome shotgun (WGS) entry which is preliminary data.</text>
</comment>
<evidence type="ECO:0000313" key="1">
    <source>
        <dbReference type="EMBL" id="KAA8575870.1"/>
    </source>
</evidence>
<protein>
    <submittedName>
        <fullName evidence="1">Uncharacterized protein</fullName>
    </submittedName>
</protein>